<dbReference type="InterPro" id="IPR004682">
    <property type="entry name" value="TRAP_DctP"/>
</dbReference>
<dbReference type="Proteomes" id="UP001156690">
    <property type="component" value="Unassembled WGS sequence"/>
</dbReference>
<reference evidence="4" key="1">
    <citation type="journal article" date="2019" name="Int. J. Syst. Evol. Microbiol.">
        <title>The Global Catalogue of Microorganisms (GCM) 10K type strain sequencing project: providing services to taxonomists for standard genome sequencing and annotation.</title>
        <authorList>
            <consortium name="The Broad Institute Genomics Platform"/>
            <consortium name="The Broad Institute Genome Sequencing Center for Infectious Disease"/>
            <person name="Wu L."/>
            <person name="Ma J."/>
        </authorList>
    </citation>
    <scope>NUCLEOTIDE SEQUENCE [LARGE SCALE GENOMIC DNA]</scope>
    <source>
        <strain evidence="4">NBRC 15640</strain>
    </source>
</reference>
<dbReference type="PANTHER" id="PTHR33376:SF18">
    <property type="entry name" value="2,3-DIKETO-L-GULONATE-BINDING PERIPLASMIC PROTEIN YIAO"/>
    <property type="match status" value="1"/>
</dbReference>
<dbReference type="NCBIfam" id="TIGR00787">
    <property type="entry name" value="dctP"/>
    <property type="match status" value="1"/>
</dbReference>
<comment type="caution">
    <text evidence="3">The sequence shown here is derived from an EMBL/GenBank/DDBJ whole genome shotgun (WGS) entry which is preliminary data.</text>
</comment>
<feature type="chain" id="PRO_5043416881" evidence="2">
    <location>
        <begin position="27"/>
        <end position="351"/>
    </location>
</feature>
<evidence type="ECO:0000313" key="4">
    <source>
        <dbReference type="Proteomes" id="UP001156690"/>
    </source>
</evidence>
<dbReference type="CDD" id="cd13677">
    <property type="entry name" value="PBP2_TRAP_SBP_like_6"/>
    <property type="match status" value="1"/>
</dbReference>
<dbReference type="GO" id="GO:0055085">
    <property type="term" value="P:transmembrane transport"/>
    <property type="evidence" value="ECO:0007669"/>
    <property type="project" value="InterPro"/>
</dbReference>
<dbReference type="GO" id="GO:0030288">
    <property type="term" value="C:outer membrane-bounded periplasmic space"/>
    <property type="evidence" value="ECO:0007669"/>
    <property type="project" value="InterPro"/>
</dbReference>
<dbReference type="Pfam" id="PF03480">
    <property type="entry name" value="DctP"/>
    <property type="match status" value="1"/>
</dbReference>
<evidence type="ECO:0000313" key="3">
    <source>
        <dbReference type="EMBL" id="GLQ72445.1"/>
    </source>
</evidence>
<gene>
    <name evidence="3" type="ORF">GCM10007932_18050</name>
</gene>
<name>A0AAV5NPA0_9VIBR</name>
<proteinExistence type="predicted"/>
<feature type="signal peptide" evidence="2">
    <location>
        <begin position="1"/>
        <end position="26"/>
    </location>
</feature>
<dbReference type="InterPro" id="IPR018389">
    <property type="entry name" value="DctP_fam"/>
</dbReference>
<dbReference type="GO" id="GO:0030246">
    <property type="term" value="F:carbohydrate binding"/>
    <property type="evidence" value="ECO:0007669"/>
    <property type="project" value="TreeGrafter"/>
</dbReference>
<dbReference type="AlphaFoldDB" id="A0AAV5NPA0"/>
<dbReference type="EMBL" id="BSNX01000015">
    <property type="protein sequence ID" value="GLQ72445.1"/>
    <property type="molecule type" value="Genomic_DNA"/>
</dbReference>
<accession>A0AAV5NPA0</accession>
<protein>
    <submittedName>
        <fullName evidence="3">ABC transporter substrate-binding protein</fullName>
    </submittedName>
</protein>
<dbReference type="Gene3D" id="3.40.190.170">
    <property type="entry name" value="Bacterial extracellular solute-binding protein, family 7"/>
    <property type="match status" value="1"/>
</dbReference>
<dbReference type="PIRSF" id="PIRSF006470">
    <property type="entry name" value="DctB"/>
    <property type="match status" value="1"/>
</dbReference>
<evidence type="ECO:0000256" key="2">
    <source>
        <dbReference type="SAM" id="SignalP"/>
    </source>
</evidence>
<evidence type="ECO:0000256" key="1">
    <source>
        <dbReference type="ARBA" id="ARBA00022729"/>
    </source>
</evidence>
<dbReference type="NCBIfam" id="NF037995">
    <property type="entry name" value="TRAP_S1"/>
    <property type="match status" value="1"/>
</dbReference>
<dbReference type="PANTHER" id="PTHR33376">
    <property type="match status" value="1"/>
</dbReference>
<keyword evidence="1 2" id="KW-0732">Signal</keyword>
<keyword evidence="4" id="KW-1185">Reference proteome</keyword>
<dbReference type="RefSeq" id="WP_224055255.1">
    <property type="nucleotide sequence ID" value="NZ_AP025147.1"/>
</dbReference>
<sequence>MMKNLSKTFLAATLAVSMVAAPYAMATKVLRIGHDNKADIMENPAHAFTGVFKNIVETASNGEIKVQVFPSNQLGSAKEHIQMVKDGQLQGTLSSVGALAGYYPRIGVLDVPFAFNNNAATYDVLDGPFGKALASDIESEIKDVRVLGFPDTGGFFSVTNSKRALTSLDDFKGLRIRTMTLPTHQKIIQSLGAQAYPLSWGEVYSSLQTGVIDGQMNPIPTVSFAKFNEVQKYLTLTNHLFAPYTFMINRDFFDGLSANEQKIVRDAVQIALSANRGLSRLIEASEDRGLEGLKKKMKVNSLTDEQRQKMRDVTQPTIKAYIKETHGKKGEELLNLFLKEVDSANQSAYLQ</sequence>
<organism evidence="3 4">
    <name type="scientific">Vibrio penaeicida</name>
    <dbReference type="NCBI Taxonomy" id="104609"/>
    <lineage>
        <taxon>Bacteria</taxon>
        <taxon>Pseudomonadati</taxon>
        <taxon>Pseudomonadota</taxon>
        <taxon>Gammaproteobacteria</taxon>
        <taxon>Vibrionales</taxon>
        <taxon>Vibrionaceae</taxon>
        <taxon>Vibrio</taxon>
    </lineage>
</organism>
<dbReference type="InterPro" id="IPR038404">
    <property type="entry name" value="TRAP_DctP_sf"/>
</dbReference>